<evidence type="ECO:0000313" key="3">
    <source>
        <dbReference type="Proteomes" id="UP000010802"/>
    </source>
</evidence>
<dbReference type="KEGG" id="tae:TepiRe1_0376"/>
<dbReference type="InterPro" id="IPR007214">
    <property type="entry name" value="YbaK/aa-tRNA-synth-assoc-dom"/>
</dbReference>
<organism evidence="2 3">
    <name type="scientific">Tepidanaerobacter acetatoxydans (strain DSM 21804 / JCM 16047 / Re1)</name>
    <dbReference type="NCBI Taxonomy" id="1209989"/>
    <lineage>
        <taxon>Bacteria</taxon>
        <taxon>Bacillati</taxon>
        <taxon>Bacillota</taxon>
        <taxon>Clostridia</taxon>
        <taxon>Thermosediminibacterales</taxon>
        <taxon>Tepidanaerobacteraceae</taxon>
        <taxon>Tepidanaerobacter</taxon>
    </lineage>
</organism>
<dbReference type="GO" id="GO:0002161">
    <property type="term" value="F:aminoacyl-tRNA deacylase activity"/>
    <property type="evidence" value="ECO:0007669"/>
    <property type="project" value="InterPro"/>
</dbReference>
<dbReference type="InterPro" id="IPR036754">
    <property type="entry name" value="YbaK/aa-tRNA-synt-asso_dom_sf"/>
</dbReference>
<dbReference type="KEGG" id="tep:TepRe1_0339"/>
<dbReference type="CDD" id="cd04333">
    <property type="entry name" value="ProX_deacylase"/>
    <property type="match status" value="1"/>
</dbReference>
<sequence length="154" mass="16946">MTLVVCGIVREYFKTKNMDVSIKFFEDTSTVDKASQSLGVTPGEIAKSLLFKVKEDYIMVLMAGDKKIDNRKFKDAFFCKAKMPNPDEVMEITGHPVGGVCPFGLKNPINVYLDISLKAYDIVYPAAGEANAAVKLSVQKLAELTGGKWIDISN</sequence>
<dbReference type="STRING" id="1209989.TepRe1_0339"/>
<gene>
    <name evidence="2" type="ordered locus">TEPIRE1_0376</name>
</gene>
<dbReference type="PANTHER" id="PTHR30411">
    <property type="entry name" value="CYTOPLASMIC PROTEIN"/>
    <property type="match status" value="1"/>
</dbReference>
<dbReference type="Gene3D" id="3.90.960.10">
    <property type="entry name" value="YbaK/aminoacyl-tRNA synthetase-associated domain"/>
    <property type="match status" value="1"/>
</dbReference>
<protein>
    <recommendedName>
        <fullName evidence="1">YbaK/aminoacyl-tRNA synthetase-associated domain-containing protein</fullName>
    </recommendedName>
</protein>
<dbReference type="Proteomes" id="UP000010802">
    <property type="component" value="Chromosome"/>
</dbReference>
<evidence type="ECO:0000313" key="2">
    <source>
        <dbReference type="EMBL" id="CDI40361.1"/>
    </source>
</evidence>
<name>F4LU16_TEPAE</name>
<dbReference type="PANTHER" id="PTHR30411:SF1">
    <property type="entry name" value="CYTOPLASMIC PROTEIN"/>
    <property type="match status" value="1"/>
</dbReference>
<dbReference type="Pfam" id="PF04073">
    <property type="entry name" value="tRNA_edit"/>
    <property type="match status" value="1"/>
</dbReference>
<evidence type="ECO:0000259" key="1">
    <source>
        <dbReference type="Pfam" id="PF04073"/>
    </source>
</evidence>
<keyword evidence="3" id="KW-1185">Reference proteome</keyword>
<dbReference type="HOGENOM" id="CLU_094875_0_3_9"/>
<proteinExistence type="predicted"/>
<accession>F4LU16</accession>
<feature type="domain" description="YbaK/aminoacyl-tRNA synthetase-associated" evidence="1">
    <location>
        <begin position="26"/>
        <end position="143"/>
    </location>
</feature>
<dbReference type="eggNOG" id="COG2606">
    <property type="taxonomic scope" value="Bacteria"/>
</dbReference>
<dbReference type="EMBL" id="HF563609">
    <property type="protein sequence ID" value="CDI40361.1"/>
    <property type="molecule type" value="Genomic_DNA"/>
</dbReference>
<dbReference type="AlphaFoldDB" id="F4LU16"/>
<reference evidence="3" key="1">
    <citation type="journal article" date="2013" name="Genome Announc.">
        <title>First genome sequence of a syntrophic acetate-oxidizing bacterium, Tepidanaerobacter acetatoxydans strain Re1.</title>
        <authorList>
            <person name="Manzoor S."/>
            <person name="Bongcam-Rudloff E."/>
            <person name="Schnurer A."/>
            <person name="Muller B."/>
        </authorList>
    </citation>
    <scope>NUCLEOTIDE SEQUENCE [LARGE SCALE GENOMIC DNA]</scope>
    <source>
        <strain evidence="3">Re1</strain>
    </source>
</reference>
<dbReference type="SUPFAM" id="SSF55826">
    <property type="entry name" value="YbaK/ProRS associated domain"/>
    <property type="match status" value="1"/>
</dbReference>